<evidence type="ECO:0000313" key="2">
    <source>
        <dbReference type="Proteomes" id="UP000594459"/>
    </source>
</evidence>
<evidence type="ECO:0000313" key="1">
    <source>
        <dbReference type="EMBL" id="QPC99052.1"/>
    </source>
</evidence>
<accession>A0A7S8F4N7</accession>
<gene>
    <name evidence="1" type="ORF">IRL76_00215</name>
</gene>
<protein>
    <submittedName>
        <fullName evidence="1">Uncharacterized protein</fullName>
    </submittedName>
</protein>
<dbReference type="Proteomes" id="UP000594459">
    <property type="component" value="Chromosome"/>
</dbReference>
<keyword evidence="2" id="KW-1185">Reference proteome</keyword>
<reference evidence="1 2" key="1">
    <citation type="submission" date="2020-11" db="EMBL/GenBank/DDBJ databases">
        <title>The genome sequence of Erythrobacter sp. 6D36.</title>
        <authorList>
            <person name="Liu Y."/>
        </authorList>
    </citation>
    <scope>NUCLEOTIDE SEQUENCE [LARGE SCALE GENOMIC DNA]</scope>
    <source>
        <strain evidence="1 2">6D36</strain>
    </source>
</reference>
<dbReference type="KEGG" id="qso:IRL76_00215"/>
<sequence>MADIKYVWNQRAIPVVIRRTKKGEKHRLRMPFSAINRDWLRNDRRDRPVWLSDGKYWEIPKAWFNDFVERSLKRFGQVWIIQPYRESEVCAPACMKAQGHECQCSCMGANHGVENDGSWFEVSEAFAVRWNREEWAARLLRAK</sequence>
<dbReference type="AlphaFoldDB" id="A0A7S8F4N7"/>
<organism evidence="1 2">
    <name type="scientific">Qipengyuania soli</name>
    <dbReference type="NCBI Taxonomy" id="2782568"/>
    <lineage>
        <taxon>Bacteria</taxon>
        <taxon>Pseudomonadati</taxon>
        <taxon>Pseudomonadota</taxon>
        <taxon>Alphaproteobacteria</taxon>
        <taxon>Sphingomonadales</taxon>
        <taxon>Erythrobacteraceae</taxon>
        <taxon>Qipengyuania</taxon>
    </lineage>
</organism>
<name>A0A7S8F4N7_9SPHN</name>
<proteinExistence type="predicted"/>
<dbReference type="RefSeq" id="WP_200982063.1">
    <property type="nucleotide sequence ID" value="NZ_CP064654.1"/>
</dbReference>
<dbReference type="EMBL" id="CP064654">
    <property type="protein sequence ID" value="QPC99052.1"/>
    <property type="molecule type" value="Genomic_DNA"/>
</dbReference>